<dbReference type="EMBL" id="LGRX02033150">
    <property type="protein sequence ID" value="KAK3242541.1"/>
    <property type="molecule type" value="Genomic_DNA"/>
</dbReference>
<evidence type="ECO:0000313" key="3">
    <source>
        <dbReference type="Proteomes" id="UP001190700"/>
    </source>
</evidence>
<keyword evidence="3" id="KW-1185">Reference proteome</keyword>
<reference evidence="2 3" key="1">
    <citation type="journal article" date="2015" name="Genome Biol. Evol.">
        <title>Comparative Genomics of a Bacterivorous Green Alga Reveals Evolutionary Causalities and Consequences of Phago-Mixotrophic Mode of Nutrition.</title>
        <authorList>
            <person name="Burns J.A."/>
            <person name="Paasch A."/>
            <person name="Narechania A."/>
            <person name="Kim E."/>
        </authorList>
    </citation>
    <scope>NUCLEOTIDE SEQUENCE [LARGE SCALE GENOMIC DNA]</scope>
    <source>
        <strain evidence="2 3">PLY_AMNH</strain>
    </source>
</reference>
<dbReference type="Proteomes" id="UP001190700">
    <property type="component" value="Unassembled WGS sequence"/>
</dbReference>
<proteinExistence type="predicted"/>
<name>A0AAE0EVT3_9CHLO</name>
<evidence type="ECO:0000313" key="2">
    <source>
        <dbReference type="EMBL" id="KAK3242541.1"/>
    </source>
</evidence>
<protein>
    <submittedName>
        <fullName evidence="2">Uncharacterized protein</fullName>
    </submittedName>
</protein>
<feature type="region of interest" description="Disordered" evidence="1">
    <location>
        <begin position="185"/>
        <end position="242"/>
    </location>
</feature>
<sequence>MKRAKKEHEAQIQTDKRHAHDTWMKIVRNVEKYTEEPEDEASYEKVTINNLKYRVAFVGSTHTLEEHKRMLCNNKATTDTKPSLKNVRISHAYRIVKKEFADNEYVQKYGGVLYQSYVAIKNYLPTDNYIKSPITLTERINDENRLSFDAGGKKNAARWSEFDNFPVGSTHPVTCVRFYHNQIRPRSGSTSKRTVQALGSGKPPAPSKGQKRKKAPSSEKITDALHGTPPKKKPAAAVSDHNENAVRESFLQGMYETHVLAHVDQLYASIPGNDYVVPSGVFVRPDKNGHTVVSMDDIPTCLRWNTEAAAPQHADTPPPEKSHSPPEQTEYDEPPLNSNAENDDAPTSETVQPLYEIARAMVKKEFDDAVDIIVQKIAASIGKEYSATIADLLQRMDALNAKLDSHTPVMRAIKGVRKDIRAYVRLASCDKPDIEK</sequence>
<accession>A0AAE0EVT3</accession>
<organism evidence="2 3">
    <name type="scientific">Cymbomonas tetramitiformis</name>
    <dbReference type="NCBI Taxonomy" id="36881"/>
    <lineage>
        <taxon>Eukaryota</taxon>
        <taxon>Viridiplantae</taxon>
        <taxon>Chlorophyta</taxon>
        <taxon>Pyramimonadophyceae</taxon>
        <taxon>Pyramimonadales</taxon>
        <taxon>Pyramimonadaceae</taxon>
        <taxon>Cymbomonas</taxon>
    </lineage>
</organism>
<dbReference type="AlphaFoldDB" id="A0AAE0EVT3"/>
<evidence type="ECO:0000256" key="1">
    <source>
        <dbReference type="SAM" id="MobiDB-lite"/>
    </source>
</evidence>
<comment type="caution">
    <text evidence="2">The sequence shown here is derived from an EMBL/GenBank/DDBJ whole genome shotgun (WGS) entry which is preliminary data.</text>
</comment>
<gene>
    <name evidence="2" type="ORF">CYMTET_47700</name>
</gene>
<feature type="region of interest" description="Disordered" evidence="1">
    <location>
        <begin position="309"/>
        <end position="349"/>
    </location>
</feature>